<keyword evidence="4 6" id="KW-1133">Transmembrane helix</keyword>
<feature type="transmembrane region" description="Helical" evidence="6">
    <location>
        <begin position="250"/>
        <end position="272"/>
    </location>
</feature>
<dbReference type="EMBL" id="FMUB01000013">
    <property type="protein sequence ID" value="SCX31429.1"/>
    <property type="molecule type" value="Genomic_DNA"/>
</dbReference>
<evidence type="ECO:0000256" key="1">
    <source>
        <dbReference type="ARBA" id="ARBA00004651"/>
    </source>
</evidence>
<feature type="transmembrane region" description="Helical" evidence="6">
    <location>
        <begin position="217"/>
        <end position="238"/>
    </location>
</feature>
<reference evidence="9" key="2">
    <citation type="submission" date="2016-10" db="EMBL/GenBank/DDBJ databases">
        <authorList>
            <person name="de Groot N.N."/>
        </authorList>
    </citation>
    <scope>NUCLEOTIDE SEQUENCE [LARGE SCALE GENOMIC DNA]</scope>
    <source>
        <strain evidence="9">UNC267MFSha1.1M11</strain>
    </source>
</reference>
<keyword evidence="2" id="KW-1003">Cell membrane</keyword>
<dbReference type="RefSeq" id="WP_090363289.1">
    <property type="nucleotide sequence ID" value="NZ_CP059894.1"/>
</dbReference>
<organism evidence="9 10">
    <name type="scientific">Mycolicibacterium fluoranthenivorans</name>
    <dbReference type="NCBI Taxonomy" id="258505"/>
    <lineage>
        <taxon>Bacteria</taxon>
        <taxon>Bacillati</taxon>
        <taxon>Actinomycetota</taxon>
        <taxon>Actinomycetes</taxon>
        <taxon>Mycobacteriales</taxon>
        <taxon>Mycobacteriaceae</taxon>
        <taxon>Mycolicibacterium</taxon>
    </lineage>
</organism>
<protein>
    <submittedName>
        <fullName evidence="8">MFS transporter</fullName>
    </submittedName>
    <submittedName>
        <fullName evidence="9">Sugar phosphate permease</fullName>
    </submittedName>
</protein>
<feature type="transmembrane region" description="Helical" evidence="6">
    <location>
        <begin position="165"/>
        <end position="183"/>
    </location>
</feature>
<evidence type="ECO:0000256" key="4">
    <source>
        <dbReference type="ARBA" id="ARBA00022989"/>
    </source>
</evidence>
<dbReference type="STRING" id="1502745.SAMN02799620_05340"/>
<dbReference type="PANTHER" id="PTHR43124">
    <property type="entry name" value="PURINE EFFLUX PUMP PBUE"/>
    <property type="match status" value="1"/>
</dbReference>
<name>A0A1G4WX11_9MYCO</name>
<dbReference type="InterPro" id="IPR050189">
    <property type="entry name" value="MFS_Efflux_Transporters"/>
</dbReference>
<dbReference type="GO" id="GO:0005886">
    <property type="term" value="C:plasma membrane"/>
    <property type="evidence" value="ECO:0007669"/>
    <property type="project" value="UniProtKB-SubCell"/>
</dbReference>
<reference evidence="10" key="1">
    <citation type="submission" date="2016-10" db="EMBL/GenBank/DDBJ databases">
        <authorList>
            <person name="Varghese N."/>
            <person name="Submissions S."/>
        </authorList>
    </citation>
    <scope>NUCLEOTIDE SEQUENCE [LARGE SCALE GENOMIC DNA]</scope>
    <source>
        <strain evidence="10">UNC267MFSha1.1M11</strain>
    </source>
</reference>
<feature type="transmembrane region" description="Helical" evidence="6">
    <location>
        <begin position="343"/>
        <end position="363"/>
    </location>
</feature>
<evidence type="ECO:0000313" key="8">
    <source>
        <dbReference type="EMBL" id="QNJ94823.1"/>
    </source>
</evidence>
<feature type="transmembrane region" description="Helical" evidence="6">
    <location>
        <begin position="311"/>
        <end position="331"/>
    </location>
</feature>
<feature type="domain" description="Major facilitator superfamily (MFS) profile" evidence="7">
    <location>
        <begin position="1"/>
        <end position="401"/>
    </location>
</feature>
<feature type="transmembrane region" description="Helical" evidence="6">
    <location>
        <begin position="98"/>
        <end position="121"/>
    </location>
</feature>
<evidence type="ECO:0000256" key="3">
    <source>
        <dbReference type="ARBA" id="ARBA00022692"/>
    </source>
</evidence>
<keyword evidence="3 6" id="KW-0812">Transmembrane</keyword>
<comment type="subcellular location">
    <subcellularLocation>
        <location evidence="1">Cell membrane</location>
        <topology evidence="1">Multi-pass membrane protein</topology>
    </subcellularLocation>
</comment>
<dbReference type="InterPro" id="IPR020846">
    <property type="entry name" value="MFS_dom"/>
</dbReference>
<dbReference type="PROSITE" id="PS50850">
    <property type="entry name" value="MFS"/>
    <property type="match status" value="1"/>
</dbReference>
<dbReference type="Proteomes" id="UP000515498">
    <property type="component" value="Chromosome"/>
</dbReference>
<feature type="transmembrane region" description="Helical" evidence="6">
    <location>
        <begin position="74"/>
        <end position="92"/>
    </location>
</feature>
<dbReference type="EMBL" id="CP059894">
    <property type="protein sequence ID" value="QNJ94823.1"/>
    <property type="molecule type" value="Genomic_DNA"/>
</dbReference>
<dbReference type="Proteomes" id="UP000199707">
    <property type="component" value="Unassembled WGS sequence"/>
</dbReference>
<dbReference type="InterPro" id="IPR011701">
    <property type="entry name" value="MFS"/>
</dbReference>
<dbReference type="SUPFAM" id="SSF103473">
    <property type="entry name" value="MFS general substrate transporter"/>
    <property type="match status" value="1"/>
</dbReference>
<evidence type="ECO:0000256" key="5">
    <source>
        <dbReference type="ARBA" id="ARBA00023136"/>
    </source>
</evidence>
<reference evidence="8 11" key="3">
    <citation type="submission" date="2020-07" db="EMBL/GenBank/DDBJ databases">
        <title>Draft genome sequence of four isobutane-metabolizing strains capable of cometabolically degrading diverse ether contaminants.</title>
        <authorList>
            <person name="Chen W."/>
            <person name="Faulkner N."/>
            <person name="Smith C."/>
            <person name="Hyman M."/>
        </authorList>
    </citation>
    <scope>NUCLEOTIDE SEQUENCE [LARGE SCALE GENOMIC DNA]</scope>
    <source>
        <strain evidence="8 11">2A</strain>
    </source>
</reference>
<evidence type="ECO:0000259" key="7">
    <source>
        <dbReference type="PROSITE" id="PS50850"/>
    </source>
</evidence>
<feature type="transmembrane region" description="Helical" evidence="6">
    <location>
        <begin position="7"/>
        <end position="26"/>
    </location>
</feature>
<feature type="transmembrane region" description="Helical" evidence="6">
    <location>
        <begin position="375"/>
        <end position="397"/>
    </location>
</feature>
<evidence type="ECO:0000256" key="2">
    <source>
        <dbReference type="ARBA" id="ARBA00022475"/>
    </source>
</evidence>
<dbReference type="GO" id="GO:0022857">
    <property type="term" value="F:transmembrane transporter activity"/>
    <property type="evidence" value="ECO:0007669"/>
    <property type="project" value="InterPro"/>
</dbReference>
<keyword evidence="5 6" id="KW-0472">Membrane</keyword>
<proteinExistence type="predicted"/>
<evidence type="ECO:0000313" key="11">
    <source>
        <dbReference type="Proteomes" id="UP000515498"/>
    </source>
</evidence>
<gene>
    <name evidence="8" type="ORF">HZU40_11560</name>
    <name evidence="9" type="ORF">SAMN02799620_05340</name>
</gene>
<dbReference type="Gene3D" id="1.20.1250.20">
    <property type="entry name" value="MFS general substrate transporter like domains"/>
    <property type="match status" value="2"/>
</dbReference>
<feature type="transmembrane region" description="Helical" evidence="6">
    <location>
        <begin position="284"/>
        <end position="305"/>
    </location>
</feature>
<sequence length="410" mass="41876">MSNSRWINLLAVYLVIVGSSLPYAGWSPSLAVISFDLDLSYAQAGSISSVTGLVAGLMLLAGGALAARWGSKRIIVAGLVAGVAGQLVFAMADGFGSVIAGRILAGLSVGFMWVGSFTMAADWFRASKQTGRALGILASGDGVGALLSLFAFSAALVAIGWRLGLAVQAAWLSAVLVFVLIFSKNAPSLDADLAATNYPHQEAKKPASKRSVMKRNVLSALIFWFGSIGLFSAIASWMPTILVENAGFSASHAGLLTSSFSIAGMVAALGGPLIAERLGSKKRVVVVGGIVSGVAVALVTTFVAADNYVAVALLIPVIGLGMYSGEPLILAEAIESVSGRYAGIVNGVILGFPWVVSGVAYPYVIGLVRDVTGSFVGGFLAVSVATILLCGVSPLFIRDSSPSVKVAAAA</sequence>
<feature type="transmembrane region" description="Helical" evidence="6">
    <location>
        <begin position="133"/>
        <end position="159"/>
    </location>
</feature>
<evidence type="ECO:0000313" key="10">
    <source>
        <dbReference type="Proteomes" id="UP000199707"/>
    </source>
</evidence>
<dbReference type="PANTHER" id="PTHR43124:SF3">
    <property type="entry name" value="CHLORAMPHENICOL EFFLUX PUMP RV0191"/>
    <property type="match status" value="1"/>
</dbReference>
<evidence type="ECO:0000256" key="6">
    <source>
        <dbReference type="SAM" id="Phobius"/>
    </source>
</evidence>
<dbReference type="AlphaFoldDB" id="A0A1G4WX11"/>
<accession>A0A1G4WX11</accession>
<feature type="transmembrane region" description="Helical" evidence="6">
    <location>
        <begin position="46"/>
        <end position="67"/>
    </location>
</feature>
<dbReference type="InterPro" id="IPR036259">
    <property type="entry name" value="MFS_trans_sf"/>
</dbReference>
<evidence type="ECO:0000313" key="9">
    <source>
        <dbReference type="EMBL" id="SCX31429.1"/>
    </source>
</evidence>
<dbReference type="Pfam" id="PF07690">
    <property type="entry name" value="MFS_1"/>
    <property type="match status" value="1"/>
</dbReference>
<dbReference type="KEGG" id="mflu:HZU40_11560"/>